<sequence length="124" mass="13766">MKFKKITIGLLAILALSSCGKKIKPETKEITNGSGNESIGTMTVTRAKEADVNDEFIKEWLEEVKDKGSNYDIIVYDESNTNNKGKGIYYNGGDTYLKNVDFELGTDLVFTLSSQDNAEEVKIN</sequence>
<proteinExistence type="predicted"/>
<dbReference type="HOGENOM" id="CLU_1999135_0_0_9"/>
<dbReference type="RefSeq" id="WP_015777727.1">
    <property type="nucleotide sequence ID" value="NC_013171.1"/>
</dbReference>
<keyword evidence="2" id="KW-1185">Reference proteome</keyword>
<organism evidence="1 2">
    <name type="scientific">Anaerococcus prevotii (strain ATCC 9321 / DSM 20548 / JCM 6508 / NCTC 11806 / PC1)</name>
    <name type="common">Peptostreptococcus prevotii</name>
    <name type="synonym">Peptococcus prevotii</name>
    <dbReference type="NCBI Taxonomy" id="525919"/>
    <lineage>
        <taxon>Bacteria</taxon>
        <taxon>Bacillati</taxon>
        <taxon>Bacillota</taxon>
        <taxon>Tissierellia</taxon>
        <taxon>Tissierellales</taxon>
        <taxon>Peptoniphilaceae</taxon>
        <taxon>Anaerococcus</taxon>
    </lineage>
</organism>
<name>C7RH63_ANAPD</name>
<evidence type="ECO:0000313" key="2">
    <source>
        <dbReference type="Proteomes" id="UP000002294"/>
    </source>
</evidence>
<accession>C7RH63</accession>
<dbReference type="STRING" id="525919.Apre_0796"/>
<evidence type="ECO:0008006" key="3">
    <source>
        <dbReference type="Google" id="ProtNLM"/>
    </source>
</evidence>
<dbReference type="Proteomes" id="UP000002294">
    <property type="component" value="Chromosome"/>
</dbReference>
<gene>
    <name evidence="1" type="ordered locus">Apre_0796</name>
</gene>
<dbReference type="KEGG" id="apr:Apre_0796"/>
<protein>
    <recommendedName>
        <fullName evidence="3">Lipoprotein</fullName>
    </recommendedName>
</protein>
<dbReference type="PROSITE" id="PS51257">
    <property type="entry name" value="PROKAR_LIPOPROTEIN"/>
    <property type="match status" value="1"/>
</dbReference>
<dbReference type="EMBL" id="CP001708">
    <property type="protein sequence ID" value="ACV28824.1"/>
    <property type="molecule type" value="Genomic_DNA"/>
</dbReference>
<dbReference type="AlphaFoldDB" id="C7RH63"/>
<evidence type="ECO:0000313" key="1">
    <source>
        <dbReference type="EMBL" id="ACV28824.1"/>
    </source>
</evidence>
<reference evidence="1 2" key="1">
    <citation type="journal article" date="2009" name="Stand. Genomic Sci.">
        <title>Complete genome sequence of Anaerococcus prevotii type strain (PC1).</title>
        <authorList>
            <person name="Labutti K."/>
            <person name="Pukall R."/>
            <person name="Steenblock K."/>
            <person name="Glavina Del Rio T."/>
            <person name="Tice H."/>
            <person name="Copeland A."/>
            <person name="Cheng J.F."/>
            <person name="Lucas S."/>
            <person name="Chen F."/>
            <person name="Nolan M."/>
            <person name="Bruce D."/>
            <person name="Goodwin L."/>
            <person name="Pitluck S."/>
            <person name="Ivanova N."/>
            <person name="Mavromatis K."/>
            <person name="Ovchinnikova G."/>
            <person name="Pati A."/>
            <person name="Chen A."/>
            <person name="Palaniappan K."/>
            <person name="Land M."/>
            <person name="Hauser L."/>
            <person name="Chang Y.J."/>
            <person name="Jeffries C.D."/>
            <person name="Chain P."/>
            <person name="Saunders E."/>
            <person name="Brettin T."/>
            <person name="Detter J.C."/>
            <person name="Han C."/>
            <person name="Goker M."/>
            <person name="Bristow J."/>
            <person name="Eisen J.A."/>
            <person name="Markowitz V."/>
            <person name="Hugenholtz P."/>
            <person name="Kyrpides N.C."/>
            <person name="Klenk H.P."/>
            <person name="Lapidus A."/>
        </authorList>
    </citation>
    <scope>NUCLEOTIDE SEQUENCE [LARGE SCALE GENOMIC DNA]</scope>
    <source>
        <strain evidence="2">ATCC 9321 / DSM 20548 / JCM 6508 / NCTC 11806 / PC1</strain>
    </source>
</reference>